<protein>
    <submittedName>
        <fullName evidence="1">Phospholipase</fullName>
    </submittedName>
</protein>
<dbReference type="AlphaFoldDB" id="A0A431FWH6"/>
<sequence>QVDLGYDIFNNGIYWYLQYFNGYGESLIDYNKHLQRLSTGFLISY</sequence>
<evidence type="ECO:0000313" key="2">
    <source>
        <dbReference type="Proteomes" id="UP000286791"/>
    </source>
</evidence>
<dbReference type="Pfam" id="PF02253">
    <property type="entry name" value="PLA1"/>
    <property type="match status" value="1"/>
</dbReference>
<dbReference type="InterPro" id="IPR036541">
    <property type="entry name" value="PLipase_A1_sf"/>
</dbReference>
<dbReference type="Gene3D" id="2.40.230.10">
    <property type="entry name" value="Phospholipase A1"/>
    <property type="match status" value="1"/>
</dbReference>
<gene>
    <name evidence="1" type="ORF">C3H48_06580</name>
</gene>
<feature type="non-terminal residue" evidence="1">
    <location>
        <position position="1"/>
    </location>
</feature>
<proteinExistence type="predicted"/>
<evidence type="ECO:0000313" key="1">
    <source>
        <dbReference type="EMBL" id="RTJ97907.1"/>
    </source>
</evidence>
<comment type="caution">
    <text evidence="1">The sequence shown here is derived from an EMBL/GenBank/DDBJ whole genome shotgun (WGS) entry which is preliminary data.</text>
</comment>
<dbReference type="EMBL" id="PRCE01000056">
    <property type="protein sequence ID" value="RTJ97907.1"/>
    <property type="molecule type" value="Genomic_DNA"/>
</dbReference>
<dbReference type="GO" id="GO:0016020">
    <property type="term" value="C:membrane"/>
    <property type="evidence" value="ECO:0007669"/>
    <property type="project" value="InterPro"/>
</dbReference>
<name>A0A431FWH6_CAMJU</name>
<reference evidence="1 2" key="1">
    <citation type="journal article" date="2019" name="Appl. Environ. Microbiol.">
        <title>Population genetics and characterization of Campylobacter jejuni isolates in western jackdaws and game birds in Finland.</title>
        <authorList>
            <person name="Kovanen S."/>
            <person name="Rossi M."/>
            <person name="Pohja-Mykra M."/>
            <person name="Nieminen T."/>
            <person name="Raunio-Saarnisto M."/>
            <person name="Sauvala M."/>
            <person name="Fredriksson-Ahomaa M."/>
            <person name="Hanninen M.L."/>
            <person name="Kivisto R."/>
        </authorList>
    </citation>
    <scope>NUCLEOTIDE SEQUENCE [LARGE SCALE GENOMIC DNA]</scope>
    <source>
        <strain evidence="1 2">CB304</strain>
    </source>
</reference>
<dbReference type="GO" id="GO:0006629">
    <property type="term" value="P:lipid metabolic process"/>
    <property type="evidence" value="ECO:0007669"/>
    <property type="project" value="InterPro"/>
</dbReference>
<dbReference type="Proteomes" id="UP000286791">
    <property type="component" value="Unassembled WGS sequence"/>
</dbReference>
<accession>A0A431FWH6</accession>
<dbReference type="GO" id="GO:0004620">
    <property type="term" value="F:phospholipase activity"/>
    <property type="evidence" value="ECO:0007669"/>
    <property type="project" value="InterPro"/>
</dbReference>
<dbReference type="RefSeq" id="WP_193551807.1">
    <property type="nucleotide sequence ID" value="NZ_PRCE01000056.1"/>
</dbReference>
<dbReference type="SUPFAM" id="SSF56931">
    <property type="entry name" value="Outer membrane phospholipase A (OMPLA)"/>
    <property type="match status" value="1"/>
</dbReference>
<dbReference type="InterPro" id="IPR003187">
    <property type="entry name" value="PLipase_A1"/>
</dbReference>
<organism evidence="1 2">
    <name type="scientific">Campylobacter jejuni</name>
    <dbReference type="NCBI Taxonomy" id="197"/>
    <lineage>
        <taxon>Bacteria</taxon>
        <taxon>Pseudomonadati</taxon>
        <taxon>Campylobacterota</taxon>
        <taxon>Epsilonproteobacteria</taxon>
        <taxon>Campylobacterales</taxon>
        <taxon>Campylobacteraceae</taxon>
        <taxon>Campylobacter</taxon>
    </lineage>
</organism>